<dbReference type="HOGENOM" id="CLU_3032890_0_0_1"/>
<reference evidence="1 2" key="1">
    <citation type="journal article" date="2011" name="J. Gen. Appl. Microbiol.">
        <title>Draft genome sequencing of the enigmatic basidiomycete Mixia osmundae.</title>
        <authorList>
            <person name="Nishida H."/>
            <person name="Nagatsuka Y."/>
            <person name="Sugiyama J."/>
        </authorList>
    </citation>
    <scope>NUCLEOTIDE SEQUENCE [LARGE SCALE GENOMIC DNA]</scope>
    <source>
        <strain evidence="2">CBS 9802 / IAM 14324 / JCM 22182 / KY 12970</strain>
    </source>
</reference>
<name>G7E045_MIXOS</name>
<accession>G7E045</accession>
<evidence type="ECO:0000313" key="1">
    <source>
        <dbReference type="EMBL" id="GAA96205.1"/>
    </source>
</evidence>
<dbReference type="RefSeq" id="XP_014570824.1">
    <property type="nucleotide sequence ID" value="XM_014715338.1"/>
</dbReference>
<reference evidence="1 2" key="2">
    <citation type="journal article" date="2012" name="Open Biol.">
        <title>Characteristics of nucleosomes and linker DNA regions on the genome of the basidiomycete Mixia osmundae revealed by mono- and dinucleosome mapping.</title>
        <authorList>
            <person name="Nishida H."/>
            <person name="Kondo S."/>
            <person name="Matsumoto T."/>
            <person name="Suzuki Y."/>
            <person name="Yoshikawa H."/>
            <person name="Taylor T.D."/>
            <person name="Sugiyama J."/>
        </authorList>
    </citation>
    <scope>NUCLEOTIDE SEQUENCE [LARGE SCALE GENOMIC DNA]</scope>
    <source>
        <strain evidence="2">CBS 9802 / IAM 14324 / JCM 22182 / KY 12970</strain>
    </source>
</reference>
<sequence>MIRPHISFFRSSLCNGQRSGSPLSNSALFAQGEASSIRVSAYEVLMVRRMGLLSP</sequence>
<keyword evidence="2" id="KW-1185">Reference proteome</keyword>
<proteinExistence type="predicted"/>
<organism evidence="1 2">
    <name type="scientific">Mixia osmundae (strain CBS 9802 / IAM 14324 / JCM 22182 / KY 12970)</name>
    <dbReference type="NCBI Taxonomy" id="764103"/>
    <lineage>
        <taxon>Eukaryota</taxon>
        <taxon>Fungi</taxon>
        <taxon>Dikarya</taxon>
        <taxon>Basidiomycota</taxon>
        <taxon>Pucciniomycotina</taxon>
        <taxon>Mixiomycetes</taxon>
        <taxon>Mixiales</taxon>
        <taxon>Mixiaceae</taxon>
        <taxon>Mixia</taxon>
    </lineage>
</organism>
<dbReference type="AlphaFoldDB" id="G7E045"/>
<comment type="caution">
    <text evidence="1">The sequence shown here is derived from an EMBL/GenBank/DDBJ whole genome shotgun (WGS) entry which is preliminary data.</text>
</comment>
<evidence type="ECO:0000313" key="2">
    <source>
        <dbReference type="Proteomes" id="UP000009131"/>
    </source>
</evidence>
<dbReference type="InParanoid" id="G7E045"/>
<dbReference type="EMBL" id="BABT02000076">
    <property type="protein sequence ID" value="GAA96205.1"/>
    <property type="molecule type" value="Genomic_DNA"/>
</dbReference>
<dbReference type="Proteomes" id="UP000009131">
    <property type="component" value="Unassembled WGS sequence"/>
</dbReference>
<protein>
    <submittedName>
        <fullName evidence="1">Uncharacterized protein</fullName>
    </submittedName>
</protein>
<gene>
    <name evidence="1" type="primary">Mo02869</name>
    <name evidence="1" type="ORF">E5Q_02869</name>
</gene>